<dbReference type="Gene3D" id="3.40.630.30">
    <property type="match status" value="1"/>
</dbReference>
<dbReference type="SUPFAM" id="SSF56059">
    <property type="entry name" value="Glutathione synthetase ATP-binding domain-like"/>
    <property type="match status" value="1"/>
</dbReference>
<evidence type="ECO:0000313" key="3">
    <source>
        <dbReference type="EMBL" id="MFC4555891.1"/>
    </source>
</evidence>
<dbReference type="PANTHER" id="PTHR42793">
    <property type="entry name" value="COA BINDING DOMAIN CONTAINING PROTEIN"/>
    <property type="match status" value="1"/>
</dbReference>
<accession>A0ABV9DC13</accession>
<dbReference type="PANTHER" id="PTHR42793:SF1">
    <property type="entry name" value="PEPTIDYL-LYSINE N-ACETYLTRANSFERASE PATZ"/>
    <property type="match status" value="1"/>
</dbReference>
<dbReference type="SUPFAM" id="SSF52210">
    <property type="entry name" value="Succinyl-CoA synthetase domains"/>
    <property type="match status" value="2"/>
</dbReference>
<evidence type="ECO:0000313" key="4">
    <source>
        <dbReference type="Proteomes" id="UP001595955"/>
    </source>
</evidence>
<feature type="region of interest" description="Disordered" evidence="1">
    <location>
        <begin position="892"/>
        <end position="915"/>
    </location>
</feature>
<dbReference type="Gene3D" id="3.40.50.720">
    <property type="entry name" value="NAD(P)-binding Rossmann-like Domain"/>
    <property type="match status" value="1"/>
</dbReference>
<sequence length="915" mass="95477">MSEDAVAPYPVHWEADVVLRDGVPMHIRPIRPADADALQRMHLRQSPMSVYYRFFAPMERLSERDLHRFTHVDHDDRVALVLTSGEEILAVGRYDRIDDGTEAEVAFYVADSEHGRGLGSVLLEHLAAAGRERGILRFTAEVLPANSRMIGVFRDAGYEVTQVLDDGVLLVSFDIEETGRSWSVMAEREQRAESHSMRALLSASSVLVVGLGGPEHVLAERAAASLLAGGFTGPAHLVAVDPGDGLGDGAGDAPGPRPARYERLADVTGPVDLAVLAGREEEVLAAVDACGRLGAHAVVVLSGGFAETGPAGERLQRELLRRTRAYGMRLVGPASFGLVAAGEGGRLDVTLRPGLPDGRVGIFCQSAAAGSILAATAQRRGLGVHSLLSAGNRADVSGNDTMQFWLDDPGTAVAAVHLESIGNPRKFSRIARRLSATRPVIAVVSGQTGQVVPPGHAVRTTREPQRVLAQLLDQAGVLRARGVPELLDLAQLFATQPLPAGGRVGVLANSGPLTSLVGGAARAHGLDVVDVHPALAPLAGAGEYAAALEEVARRSDWDALVVVHVPPLGAADDAIARVLAAAAARDGRPVLAYLDGPVGVTAGLSAPGPDGTARTVPTFASVQDAVAALAGAVRYARWTTSERGELVDPPGIAPGRARALLAPTVRDLGPGQTARLAPEQSAELLACYGLTVLPAERVADVEEAVAAAERLGWPVALKTSDEVLRHRADLGGVRLDLTGPDELREAMRAMRTHLEPIAGPGAAFDVQVMAPAGVACVVRGVEDALFGPVVSFGLGGDAVELLGDVAFRVPPLTDVDVADMVRSVRAAPRLFGHRGLPVLDVAALEDVLGRVSVLTDDLPEVARLVLNPVLVARSGASVLSAVVEVSRPGRADGGRRVLPGSGSAGAKMEPWPSPT</sequence>
<dbReference type="InterPro" id="IPR032875">
    <property type="entry name" value="Succ_CoA_lig_flav_dom"/>
</dbReference>
<dbReference type="Pfam" id="PF13607">
    <property type="entry name" value="Succ_CoA_lig"/>
    <property type="match status" value="1"/>
</dbReference>
<gene>
    <name evidence="3" type="ORF">ACFO3F_11590</name>
</gene>
<dbReference type="Gene3D" id="3.30.470.20">
    <property type="entry name" value="ATP-grasp fold, B domain"/>
    <property type="match status" value="1"/>
</dbReference>
<name>A0ABV9DC13_9MICO</name>
<dbReference type="Proteomes" id="UP001595955">
    <property type="component" value="Unassembled WGS sequence"/>
</dbReference>
<dbReference type="InterPro" id="IPR000182">
    <property type="entry name" value="GNAT_dom"/>
</dbReference>
<dbReference type="InterPro" id="IPR003781">
    <property type="entry name" value="CoA-bd"/>
</dbReference>
<dbReference type="InterPro" id="IPR016181">
    <property type="entry name" value="Acyl_CoA_acyltransferase"/>
</dbReference>
<evidence type="ECO:0000256" key="1">
    <source>
        <dbReference type="SAM" id="MobiDB-lite"/>
    </source>
</evidence>
<dbReference type="Pfam" id="PF13549">
    <property type="entry name" value="ATP-grasp_5"/>
    <property type="match status" value="1"/>
</dbReference>
<dbReference type="Gene3D" id="3.40.50.261">
    <property type="entry name" value="Succinyl-CoA synthetase domains"/>
    <property type="match status" value="2"/>
</dbReference>
<dbReference type="InterPro" id="IPR016102">
    <property type="entry name" value="Succinyl-CoA_synth-like"/>
</dbReference>
<keyword evidence="3" id="KW-0808">Transferase</keyword>
<dbReference type="Pfam" id="PF13380">
    <property type="entry name" value="CoA_binding_2"/>
    <property type="match status" value="1"/>
</dbReference>
<keyword evidence="3" id="KW-0012">Acyltransferase</keyword>
<dbReference type="EC" id="2.3.1.-" evidence="3"/>
<dbReference type="Pfam" id="PF00583">
    <property type="entry name" value="Acetyltransf_1"/>
    <property type="match status" value="1"/>
</dbReference>
<dbReference type="RefSeq" id="WP_122824211.1">
    <property type="nucleotide sequence ID" value="NZ_CP033325.1"/>
</dbReference>
<organism evidence="3 4">
    <name type="scientific">Georgenia faecalis</name>
    <dbReference type="NCBI Taxonomy" id="2483799"/>
    <lineage>
        <taxon>Bacteria</taxon>
        <taxon>Bacillati</taxon>
        <taxon>Actinomycetota</taxon>
        <taxon>Actinomycetes</taxon>
        <taxon>Micrococcales</taxon>
        <taxon>Bogoriellaceae</taxon>
        <taxon>Georgenia</taxon>
    </lineage>
</organism>
<protein>
    <submittedName>
        <fullName evidence="3">GNAT family N-acetyltransferase</fullName>
        <ecNumber evidence="3">2.3.1.-</ecNumber>
    </submittedName>
</protein>
<reference evidence="4" key="1">
    <citation type="journal article" date="2019" name="Int. J. Syst. Evol. Microbiol.">
        <title>The Global Catalogue of Microorganisms (GCM) 10K type strain sequencing project: providing services to taxonomists for standard genome sequencing and annotation.</title>
        <authorList>
            <consortium name="The Broad Institute Genomics Platform"/>
            <consortium name="The Broad Institute Genome Sequencing Center for Infectious Disease"/>
            <person name="Wu L."/>
            <person name="Ma J."/>
        </authorList>
    </citation>
    <scope>NUCLEOTIDE SEQUENCE [LARGE SCALE GENOMIC DNA]</scope>
    <source>
        <strain evidence="4">JCM 3369</strain>
    </source>
</reference>
<dbReference type="GO" id="GO:0016746">
    <property type="term" value="F:acyltransferase activity"/>
    <property type="evidence" value="ECO:0007669"/>
    <property type="project" value="UniProtKB-KW"/>
</dbReference>
<dbReference type="Gene3D" id="3.30.1490.20">
    <property type="entry name" value="ATP-grasp fold, A domain"/>
    <property type="match status" value="1"/>
</dbReference>
<evidence type="ECO:0000259" key="2">
    <source>
        <dbReference type="PROSITE" id="PS51186"/>
    </source>
</evidence>
<dbReference type="SUPFAM" id="SSF51735">
    <property type="entry name" value="NAD(P)-binding Rossmann-fold domains"/>
    <property type="match status" value="1"/>
</dbReference>
<dbReference type="PROSITE" id="PS51186">
    <property type="entry name" value="GNAT"/>
    <property type="match status" value="1"/>
</dbReference>
<comment type="caution">
    <text evidence="3">The sequence shown here is derived from an EMBL/GenBank/DDBJ whole genome shotgun (WGS) entry which is preliminary data.</text>
</comment>
<dbReference type="InterPro" id="IPR036291">
    <property type="entry name" value="NAD(P)-bd_dom_sf"/>
</dbReference>
<feature type="domain" description="N-acetyltransferase" evidence="2">
    <location>
        <begin position="25"/>
        <end position="176"/>
    </location>
</feature>
<dbReference type="InterPro" id="IPR013815">
    <property type="entry name" value="ATP_grasp_subdomain_1"/>
</dbReference>
<dbReference type="CDD" id="cd04301">
    <property type="entry name" value="NAT_SF"/>
    <property type="match status" value="1"/>
</dbReference>
<dbReference type="EMBL" id="JBHSGF010000007">
    <property type="protein sequence ID" value="MFC4555891.1"/>
    <property type="molecule type" value="Genomic_DNA"/>
</dbReference>
<dbReference type="SUPFAM" id="SSF55729">
    <property type="entry name" value="Acyl-CoA N-acyltransferases (Nat)"/>
    <property type="match status" value="1"/>
</dbReference>
<proteinExistence type="predicted"/>
<keyword evidence="4" id="KW-1185">Reference proteome</keyword>